<protein>
    <recommendedName>
        <fullName evidence="2">FecR protein domain-containing protein</fullName>
    </recommendedName>
</protein>
<dbReference type="RefSeq" id="WP_081168485.1">
    <property type="nucleotide sequence ID" value="NZ_LWBP01000199.1"/>
</dbReference>
<keyword evidence="1" id="KW-1133">Transmembrane helix</keyword>
<accession>A0A1V9FDG8</accession>
<dbReference type="OrthoDB" id="651134at2"/>
<dbReference type="InterPro" id="IPR006860">
    <property type="entry name" value="FecR"/>
</dbReference>
<dbReference type="PANTHER" id="PTHR30273:SF2">
    <property type="entry name" value="PROTEIN FECR"/>
    <property type="match status" value="1"/>
</dbReference>
<sequence length="283" mass="32070">MPRKSRHNNDKNDKQPDEQWLQAWQSPEGMGMRKKQILLNSINDRIDNRRRQKRKLFFIGLSAAAAILVAFFIKMPGNGSPVQANAWQELASTDSSKKIILEDGSVVWLAPWSEVKVHTGFKNNRSTVLSRGTAFFDVTKDAQHPFTIEVNQQRVTVVGTAFTIRKLDAVDLQLTVKEGRVTLKNTGGNLLFTAGQQTCTDGAVTGTVQNIDPGSADWWLQRQIRLKNIRLEELLNRIETYYQVKLLHGEINKKTKVTLTWDMNLSLKENLSVLNTLTGFNIH</sequence>
<organism evidence="3 4">
    <name type="scientific">Niastella populi</name>
    <dbReference type="NCBI Taxonomy" id="550983"/>
    <lineage>
        <taxon>Bacteria</taxon>
        <taxon>Pseudomonadati</taxon>
        <taxon>Bacteroidota</taxon>
        <taxon>Chitinophagia</taxon>
        <taxon>Chitinophagales</taxon>
        <taxon>Chitinophagaceae</taxon>
        <taxon>Niastella</taxon>
    </lineage>
</organism>
<keyword evidence="1" id="KW-0472">Membrane</keyword>
<evidence type="ECO:0000313" key="3">
    <source>
        <dbReference type="EMBL" id="OQP56418.1"/>
    </source>
</evidence>
<reference evidence="4" key="1">
    <citation type="submission" date="2016-04" db="EMBL/GenBank/DDBJ databases">
        <authorList>
            <person name="Chen L."/>
            <person name="Zhuang W."/>
            <person name="Wang G."/>
        </authorList>
    </citation>
    <scope>NUCLEOTIDE SEQUENCE [LARGE SCALE GENOMIC DNA]</scope>
    <source>
        <strain evidence="4">208</strain>
    </source>
</reference>
<evidence type="ECO:0000313" key="4">
    <source>
        <dbReference type="Proteomes" id="UP000192276"/>
    </source>
</evidence>
<dbReference type="Gene3D" id="2.60.120.1440">
    <property type="match status" value="1"/>
</dbReference>
<dbReference type="AlphaFoldDB" id="A0A1V9FDG8"/>
<feature type="transmembrane region" description="Helical" evidence="1">
    <location>
        <begin position="56"/>
        <end position="73"/>
    </location>
</feature>
<dbReference type="STRING" id="550983.A4R26_04450"/>
<dbReference type="GO" id="GO:0016989">
    <property type="term" value="F:sigma factor antagonist activity"/>
    <property type="evidence" value="ECO:0007669"/>
    <property type="project" value="TreeGrafter"/>
</dbReference>
<evidence type="ECO:0000256" key="1">
    <source>
        <dbReference type="SAM" id="Phobius"/>
    </source>
</evidence>
<dbReference type="PANTHER" id="PTHR30273">
    <property type="entry name" value="PERIPLASMIC SIGNAL SENSOR AND SIGMA FACTOR ACTIVATOR FECR-RELATED"/>
    <property type="match status" value="1"/>
</dbReference>
<dbReference type="Proteomes" id="UP000192276">
    <property type="component" value="Unassembled WGS sequence"/>
</dbReference>
<dbReference type="EMBL" id="LWBP01000199">
    <property type="protein sequence ID" value="OQP56418.1"/>
    <property type="molecule type" value="Genomic_DNA"/>
</dbReference>
<name>A0A1V9FDG8_9BACT</name>
<gene>
    <name evidence="3" type="ORF">A4R26_04450</name>
</gene>
<dbReference type="InterPro" id="IPR012373">
    <property type="entry name" value="Ferrdict_sens_TM"/>
</dbReference>
<keyword evidence="4" id="KW-1185">Reference proteome</keyword>
<dbReference type="PIRSF" id="PIRSF018266">
    <property type="entry name" value="FecR"/>
    <property type="match status" value="1"/>
</dbReference>
<comment type="caution">
    <text evidence="3">The sequence shown here is derived from an EMBL/GenBank/DDBJ whole genome shotgun (WGS) entry which is preliminary data.</text>
</comment>
<feature type="domain" description="FecR protein" evidence="2">
    <location>
        <begin position="92"/>
        <end position="181"/>
    </location>
</feature>
<proteinExistence type="predicted"/>
<dbReference type="Pfam" id="PF04773">
    <property type="entry name" value="FecR"/>
    <property type="match status" value="1"/>
</dbReference>
<keyword evidence="1" id="KW-0812">Transmembrane</keyword>
<evidence type="ECO:0000259" key="2">
    <source>
        <dbReference type="Pfam" id="PF04773"/>
    </source>
</evidence>